<keyword evidence="3 8" id="KW-0791">Threonine biosynthesis</keyword>
<comment type="pathway">
    <text evidence="8">Amino-acid biosynthesis; L-threonine biosynthesis; L-threonine from L-aspartate: step 4/5.</text>
</comment>
<reference evidence="12" key="1">
    <citation type="journal article" date="2019" name="Int. J. Syst. Evol. Microbiol.">
        <title>The Global Catalogue of Microorganisms (GCM) 10K type strain sequencing project: providing services to taxonomists for standard genome sequencing and annotation.</title>
        <authorList>
            <consortium name="The Broad Institute Genomics Platform"/>
            <consortium name="The Broad Institute Genome Sequencing Center for Infectious Disease"/>
            <person name="Wu L."/>
            <person name="Ma J."/>
        </authorList>
    </citation>
    <scope>NUCLEOTIDE SEQUENCE [LARGE SCALE GENOMIC DNA]</scope>
    <source>
        <strain evidence="12">CECT 8531</strain>
    </source>
</reference>
<dbReference type="GO" id="GO:0004413">
    <property type="term" value="F:homoserine kinase activity"/>
    <property type="evidence" value="ECO:0007669"/>
    <property type="project" value="UniProtKB-EC"/>
</dbReference>
<gene>
    <name evidence="8 11" type="primary">thrB</name>
    <name evidence="11" type="ORF">ACFOWX_04895</name>
</gene>
<evidence type="ECO:0000256" key="1">
    <source>
        <dbReference type="ARBA" id="ARBA00022605"/>
    </source>
</evidence>
<organism evidence="11 12">
    <name type="scientific">Sphingorhabdus arenilitoris</name>
    <dbReference type="NCBI Taxonomy" id="1490041"/>
    <lineage>
        <taxon>Bacteria</taxon>
        <taxon>Pseudomonadati</taxon>
        <taxon>Pseudomonadota</taxon>
        <taxon>Alphaproteobacteria</taxon>
        <taxon>Sphingomonadales</taxon>
        <taxon>Sphingomonadaceae</taxon>
        <taxon>Sphingorhabdus</taxon>
    </lineage>
</organism>
<keyword evidence="5 8" id="KW-0418">Kinase</keyword>
<dbReference type="HAMAP" id="MF_00301">
    <property type="entry name" value="Homoser_kinase_2"/>
    <property type="match status" value="1"/>
</dbReference>
<evidence type="ECO:0000256" key="5">
    <source>
        <dbReference type="ARBA" id="ARBA00022777"/>
    </source>
</evidence>
<comment type="similarity">
    <text evidence="7 8">Belongs to the pseudomonas-type ThrB family.</text>
</comment>
<evidence type="ECO:0000313" key="11">
    <source>
        <dbReference type="EMBL" id="MFC4291751.1"/>
    </source>
</evidence>
<keyword evidence="2 8" id="KW-0808">Transferase</keyword>
<dbReference type="PANTHER" id="PTHR21064">
    <property type="entry name" value="AMINOGLYCOSIDE PHOSPHOTRANSFERASE DOMAIN-CONTAINING PROTEIN-RELATED"/>
    <property type="match status" value="1"/>
</dbReference>
<dbReference type="EC" id="2.7.1.39" evidence="8 9"/>
<dbReference type="InterPro" id="IPR002575">
    <property type="entry name" value="Aminoglycoside_PTrfase"/>
</dbReference>
<feature type="domain" description="Aminoglycoside phosphotransferase" evidence="10">
    <location>
        <begin position="27"/>
        <end position="254"/>
    </location>
</feature>
<keyword evidence="1 8" id="KW-0028">Amino-acid biosynthesis</keyword>
<evidence type="ECO:0000256" key="8">
    <source>
        <dbReference type="HAMAP-Rule" id="MF_00301"/>
    </source>
</evidence>
<comment type="caution">
    <text evidence="11">The sequence shown here is derived from an EMBL/GenBank/DDBJ whole genome shotgun (WGS) entry which is preliminary data.</text>
</comment>
<dbReference type="NCBIfam" id="NF003558">
    <property type="entry name" value="PRK05231.1"/>
    <property type="match status" value="1"/>
</dbReference>
<protein>
    <recommendedName>
        <fullName evidence="8 9">Homoserine kinase</fullName>
        <shortName evidence="8">HK</shortName>
        <shortName evidence="8">HSK</shortName>
        <ecNumber evidence="8 9">2.7.1.39</ecNumber>
    </recommendedName>
</protein>
<dbReference type="InterPro" id="IPR005280">
    <property type="entry name" value="Homoserine_kinase_II"/>
</dbReference>
<dbReference type="Pfam" id="PF01636">
    <property type="entry name" value="APH"/>
    <property type="match status" value="1"/>
</dbReference>
<evidence type="ECO:0000259" key="10">
    <source>
        <dbReference type="Pfam" id="PF01636"/>
    </source>
</evidence>
<dbReference type="InterPro" id="IPR050249">
    <property type="entry name" value="Pseudomonas-type_ThrB"/>
</dbReference>
<evidence type="ECO:0000256" key="3">
    <source>
        <dbReference type="ARBA" id="ARBA00022697"/>
    </source>
</evidence>
<evidence type="ECO:0000256" key="2">
    <source>
        <dbReference type="ARBA" id="ARBA00022679"/>
    </source>
</evidence>
<dbReference type="CDD" id="cd05153">
    <property type="entry name" value="HomoserineK_II"/>
    <property type="match status" value="1"/>
</dbReference>
<evidence type="ECO:0000256" key="4">
    <source>
        <dbReference type="ARBA" id="ARBA00022741"/>
    </source>
</evidence>
<proteinExistence type="inferred from homology"/>
<evidence type="ECO:0000256" key="7">
    <source>
        <dbReference type="ARBA" id="ARBA00038240"/>
    </source>
</evidence>
<keyword evidence="6 8" id="KW-0067">ATP-binding</keyword>
<evidence type="ECO:0000256" key="6">
    <source>
        <dbReference type="ARBA" id="ARBA00022840"/>
    </source>
</evidence>
<dbReference type="SUPFAM" id="SSF56112">
    <property type="entry name" value="Protein kinase-like (PK-like)"/>
    <property type="match status" value="1"/>
</dbReference>
<dbReference type="InterPro" id="IPR011009">
    <property type="entry name" value="Kinase-like_dom_sf"/>
</dbReference>
<accession>A0ABV8RHM5</accession>
<dbReference type="RefSeq" id="WP_381421880.1">
    <property type="nucleotide sequence ID" value="NZ_JBHSDH010000013.1"/>
</dbReference>
<dbReference type="PANTHER" id="PTHR21064:SF6">
    <property type="entry name" value="AMINOGLYCOSIDE PHOSPHOTRANSFERASE DOMAIN-CONTAINING PROTEIN"/>
    <property type="match status" value="1"/>
</dbReference>
<sequence>MAVYTQVGAEEAAELLARYDVGDLVALKGIAEGVENSNYFVETTRSRYILTLYEKRVDPEDLPFFYALLGHLHAAGCKVPRFIDDRDGNWLQQLCGRPACLIEFLSGFSVSTPTAVQAQATGKALGDMHKALADFTMERPNSLGVAAFRPLAMRCGTDALDSISPGLSERIFAECDYVEAHWPVHLPVAAIHADLFPDNVLILDDRVSGLIDFYFACTDIRGYDLAVTHAAWSFSSDGADYHPEIGRALLSGYEQSHGSDRATRDAFPILARAACLRFLLTRCFDWINTPKSAIVTQKDPLAFLRRLDFYTDRFDKL</sequence>
<dbReference type="NCBIfam" id="TIGR00938">
    <property type="entry name" value="thrB_alt"/>
    <property type="match status" value="1"/>
</dbReference>
<keyword evidence="12" id="KW-1185">Reference proteome</keyword>
<dbReference type="EMBL" id="JBHSDH010000013">
    <property type="protein sequence ID" value="MFC4291751.1"/>
    <property type="molecule type" value="Genomic_DNA"/>
</dbReference>
<name>A0ABV8RHM5_9SPHN</name>
<evidence type="ECO:0000313" key="12">
    <source>
        <dbReference type="Proteomes" id="UP001595887"/>
    </source>
</evidence>
<dbReference type="Proteomes" id="UP001595887">
    <property type="component" value="Unassembled WGS sequence"/>
</dbReference>
<evidence type="ECO:0000256" key="9">
    <source>
        <dbReference type="NCBIfam" id="TIGR00938"/>
    </source>
</evidence>
<dbReference type="Gene3D" id="3.30.200.20">
    <property type="entry name" value="Phosphorylase Kinase, domain 1"/>
    <property type="match status" value="1"/>
</dbReference>
<dbReference type="Gene3D" id="3.90.1200.10">
    <property type="match status" value="1"/>
</dbReference>
<comment type="catalytic activity">
    <reaction evidence="8">
        <text>L-homoserine + ATP = O-phospho-L-homoserine + ADP + H(+)</text>
        <dbReference type="Rhea" id="RHEA:13985"/>
        <dbReference type="ChEBI" id="CHEBI:15378"/>
        <dbReference type="ChEBI" id="CHEBI:30616"/>
        <dbReference type="ChEBI" id="CHEBI:57476"/>
        <dbReference type="ChEBI" id="CHEBI:57590"/>
        <dbReference type="ChEBI" id="CHEBI:456216"/>
        <dbReference type="EC" id="2.7.1.39"/>
    </reaction>
</comment>
<keyword evidence="4 8" id="KW-0547">Nucleotide-binding</keyword>